<evidence type="ECO:0000256" key="2">
    <source>
        <dbReference type="ARBA" id="ARBA00007049"/>
    </source>
</evidence>
<keyword evidence="4 6" id="KW-1133">Transmembrane helix</keyword>
<gene>
    <name evidence="7" type="ORF">BDY21DRAFT_110221</name>
</gene>
<feature type="transmembrane region" description="Helical" evidence="6">
    <location>
        <begin position="44"/>
        <end position="65"/>
    </location>
</feature>
<name>A0A6A6NSY4_9PEZI</name>
<evidence type="ECO:0000256" key="1">
    <source>
        <dbReference type="ARBA" id="ARBA00004127"/>
    </source>
</evidence>
<keyword evidence="5 6" id="KW-0472">Membrane</keyword>
<evidence type="ECO:0000256" key="6">
    <source>
        <dbReference type="SAM" id="Phobius"/>
    </source>
</evidence>
<evidence type="ECO:0000313" key="8">
    <source>
        <dbReference type="Proteomes" id="UP000799766"/>
    </source>
</evidence>
<feature type="transmembrane region" description="Helical" evidence="6">
    <location>
        <begin position="169"/>
        <end position="194"/>
    </location>
</feature>
<feature type="transmembrane region" description="Helical" evidence="6">
    <location>
        <begin position="71"/>
        <end position="93"/>
    </location>
</feature>
<dbReference type="GO" id="GO:0030026">
    <property type="term" value="P:intracellular manganese ion homeostasis"/>
    <property type="evidence" value="ECO:0007669"/>
    <property type="project" value="InterPro"/>
</dbReference>
<accession>A0A6A6NSY4</accession>
<evidence type="ECO:0000256" key="5">
    <source>
        <dbReference type="ARBA" id="ARBA00023136"/>
    </source>
</evidence>
<dbReference type="PANTHER" id="PTHR31851">
    <property type="entry name" value="FE(2+)/MN(2+) TRANSPORTER PCL1"/>
    <property type="match status" value="1"/>
</dbReference>
<dbReference type="GO" id="GO:0012505">
    <property type="term" value="C:endomembrane system"/>
    <property type="evidence" value="ECO:0007669"/>
    <property type="project" value="UniProtKB-SubCell"/>
</dbReference>
<protein>
    <submittedName>
        <fullName evidence="7">Ccc1 family</fullName>
    </submittedName>
</protein>
<keyword evidence="8" id="KW-1185">Reference proteome</keyword>
<dbReference type="CDD" id="cd02435">
    <property type="entry name" value="CCC1"/>
    <property type="match status" value="1"/>
</dbReference>
<dbReference type="Proteomes" id="UP000799766">
    <property type="component" value="Unassembled WGS sequence"/>
</dbReference>
<comment type="similarity">
    <text evidence="2">Belongs to the CCC1 family.</text>
</comment>
<comment type="subcellular location">
    <subcellularLocation>
        <location evidence="1">Endomembrane system</location>
        <topology evidence="1">Multi-pass membrane protein</topology>
    </subcellularLocation>
</comment>
<sequence>MESKPSDVERQVFQGSDEVTTGLDRRHTWATTIRSKLDELIKNSIIGFADGLTVPFALTAGLSSIGSSRIVILGGLAELFSGAISMGLGAYLASVTERKHYDVEREKKHRDVEKCPEVEEARIYDIFSHYGTGPERARSIVESLQANRGLYVKFMMDFELKLERPNRRFAFLAALAMGLSYLLGGLIPMIPYFATPLPKALYISIGVAVVTLLIFGYVKAVVTGTTQRDACWSAVQTLLIGAAAAAVSYGIVRGVNSAEPGEL</sequence>
<proteinExistence type="inferred from homology"/>
<dbReference type="GO" id="GO:0005384">
    <property type="term" value="F:manganese ion transmembrane transporter activity"/>
    <property type="evidence" value="ECO:0007669"/>
    <property type="project" value="InterPro"/>
</dbReference>
<organism evidence="7 8">
    <name type="scientific">Lineolata rhizophorae</name>
    <dbReference type="NCBI Taxonomy" id="578093"/>
    <lineage>
        <taxon>Eukaryota</taxon>
        <taxon>Fungi</taxon>
        <taxon>Dikarya</taxon>
        <taxon>Ascomycota</taxon>
        <taxon>Pezizomycotina</taxon>
        <taxon>Dothideomycetes</taxon>
        <taxon>Dothideomycetes incertae sedis</taxon>
        <taxon>Lineolatales</taxon>
        <taxon>Lineolataceae</taxon>
        <taxon>Lineolata</taxon>
    </lineage>
</organism>
<feature type="transmembrane region" description="Helical" evidence="6">
    <location>
        <begin position="200"/>
        <end position="218"/>
    </location>
</feature>
<evidence type="ECO:0000256" key="3">
    <source>
        <dbReference type="ARBA" id="ARBA00022692"/>
    </source>
</evidence>
<reference evidence="7" key="1">
    <citation type="journal article" date="2020" name="Stud. Mycol.">
        <title>101 Dothideomycetes genomes: a test case for predicting lifestyles and emergence of pathogens.</title>
        <authorList>
            <person name="Haridas S."/>
            <person name="Albert R."/>
            <person name="Binder M."/>
            <person name="Bloem J."/>
            <person name="Labutti K."/>
            <person name="Salamov A."/>
            <person name="Andreopoulos B."/>
            <person name="Baker S."/>
            <person name="Barry K."/>
            <person name="Bills G."/>
            <person name="Bluhm B."/>
            <person name="Cannon C."/>
            <person name="Castanera R."/>
            <person name="Culley D."/>
            <person name="Daum C."/>
            <person name="Ezra D."/>
            <person name="Gonzalez J."/>
            <person name="Henrissat B."/>
            <person name="Kuo A."/>
            <person name="Liang C."/>
            <person name="Lipzen A."/>
            <person name="Lutzoni F."/>
            <person name="Magnuson J."/>
            <person name="Mondo S."/>
            <person name="Nolan M."/>
            <person name="Ohm R."/>
            <person name="Pangilinan J."/>
            <person name="Park H.-J."/>
            <person name="Ramirez L."/>
            <person name="Alfaro M."/>
            <person name="Sun H."/>
            <person name="Tritt A."/>
            <person name="Yoshinaga Y."/>
            <person name="Zwiers L.-H."/>
            <person name="Turgeon B."/>
            <person name="Goodwin S."/>
            <person name="Spatafora J."/>
            <person name="Crous P."/>
            <person name="Grigoriev I."/>
        </authorList>
    </citation>
    <scope>NUCLEOTIDE SEQUENCE</scope>
    <source>
        <strain evidence="7">ATCC 16933</strain>
    </source>
</reference>
<dbReference type="EMBL" id="MU001692">
    <property type="protein sequence ID" value="KAF2454373.1"/>
    <property type="molecule type" value="Genomic_DNA"/>
</dbReference>
<evidence type="ECO:0000256" key="4">
    <source>
        <dbReference type="ARBA" id="ARBA00022989"/>
    </source>
</evidence>
<evidence type="ECO:0000313" key="7">
    <source>
        <dbReference type="EMBL" id="KAF2454373.1"/>
    </source>
</evidence>
<dbReference type="OrthoDB" id="73465at2759"/>
<dbReference type="AlphaFoldDB" id="A0A6A6NSY4"/>
<dbReference type="InterPro" id="IPR008217">
    <property type="entry name" value="Ccc1_fam"/>
</dbReference>
<keyword evidence="3 6" id="KW-0812">Transmembrane</keyword>
<feature type="transmembrane region" description="Helical" evidence="6">
    <location>
        <begin position="230"/>
        <end position="252"/>
    </location>
</feature>
<dbReference type="Pfam" id="PF01988">
    <property type="entry name" value="VIT1"/>
    <property type="match status" value="1"/>
</dbReference>